<accession>A0AAW4L798</accession>
<dbReference type="EMBL" id="JAHCVJ010000001">
    <property type="protein sequence ID" value="MBT0663667.1"/>
    <property type="molecule type" value="Genomic_DNA"/>
</dbReference>
<dbReference type="InterPro" id="IPR036866">
    <property type="entry name" value="RibonucZ/Hydroxyglut_hydro"/>
</dbReference>
<proteinExistence type="predicted"/>
<feature type="signal peptide" evidence="1">
    <location>
        <begin position="1"/>
        <end position="23"/>
    </location>
</feature>
<evidence type="ECO:0000259" key="2">
    <source>
        <dbReference type="Pfam" id="PF12706"/>
    </source>
</evidence>
<sequence length="382" mass="42915">MKRVLFLTLILGVLILMATTILANNSSAAHTRSALSLESDLKNPVKVTKGGQLEHARILWDFFFNKPANTRPSGQIPVQRVTREQLLNAPNSTVYRLGHSTVLMKLADAFWITDPMFSERASPIQFFGPERFHAPPISIAELPPIKGVIISHDHYDHLDQDSIRQLAGKADWFLTPLGVGDILVDWGVPAAKVRQLDWWQETEVAGIRLVATPAQHFSGRGLFNKNRTQWASWVILAADRRFFFSGDSGYFDGFKKIGEKYGPFDLTLLETGAYDANWPGVHMHPEESIQANIDLKGRSMLPIHNGTFDLSMHSWHNPLDRAVALGEAQQITVLTPEMGEPVSLQSTGRGRHWWGSVDRVKEPGRYRSRGSQLSKEYELSKD</sequence>
<dbReference type="PANTHER" id="PTHR15032:SF4">
    <property type="entry name" value="N-ACYL-PHOSPHATIDYLETHANOLAMINE-HYDROLYZING PHOSPHOLIPASE D"/>
    <property type="match status" value="1"/>
</dbReference>
<feature type="chain" id="PRO_5043475936" evidence="1">
    <location>
        <begin position="24"/>
        <end position="382"/>
    </location>
</feature>
<protein>
    <submittedName>
        <fullName evidence="3">MBL fold metallo-hydrolase</fullName>
    </submittedName>
</protein>
<dbReference type="AlphaFoldDB" id="A0AAW4L798"/>
<keyword evidence="4" id="KW-1185">Reference proteome</keyword>
<evidence type="ECO:0000256" key="1">
    <source>
        <dbReference type="SAM" id="SignalP"/>
    </source>
</evidence>
<organism evidence="3 4">
    <name type="scientific">Geoanaerobacter pelophilus</name>
    <dbReference type="NCBI Taxonomy" id="60036"/>
    <lineage>
        <taxon>Bacteria</taxon>
        <taxon>Pseudomonadati</taxon>
        <taxon>Thermodesulfobacteriota</taxon>
        <taxon>Desulfuromonadia</taxon>
        <taxon>Geobacterales</taxon>
        <taxon>Geobacteraceae</taxon>
        <taxon>Geoanaerobacter</taxon>
    </lineage>
</organism>
<dbReference type="Proteomes" id="UP000811899">
    <property type="component" value="Unassembled WGS sequence"/>
</dbReference>
<dbReference type="Gene3D" id="3.60.15.10">
    <property type="entry name" value="Ribonuclease Z/Hydroxyacylglutathione hydrolase-like"/>
    <property type="match status" value="1"/>
</dbReference>
<evidence type="ECO:0000313" key="3">
    <source>
        <dbReference type="EMBL" id="MBT0663667.1"/>
    </source>
</evidence>
<reference evidence="3 4" key="1">
    <citation type="submission" date="2021-05" db="EMBL/GenBank/DDBJ databases">
        <title>The draft genome of Geobacter pelophilus DSM 12255.</title>
        <authorList>
            <person name="Xu Z."/>
            <person name="Masuda Y."/>
            <person name="Itoh H."/>
            <person name="Senoo K."/>
        </authorList>
    </citation>
    <scope>NUCLEOTIDE SEQUENCE [LARGE SCALE GENOMIC DNA]</scope>
    <source>
        <strain evidence="3 4">DSM 12255</strain>
    </source>
</reference>
<keyword evidence="1" id="KW-0732">Signal</keyword>
<dbReference type="Pfam" id="PF12706">
    <property type="entry name" value="Lactamase_B_2"/>
    <property type="match status" value="1"/>
</dbReference>
<dbReference type="RefSeq" id="WP_214170387.1">
    <property type="nucleotide sequence ID" value="NZ_JAHCVJ010000001.1"/>
</dbReference>
<comment type="caution">
    <text evidence="3">The sequence shown here is derived from an EMBL/GenBank/DDBJ whole genome shotgun (WGS) entry which is preliminary data.</text>
</comment>
<dbReference type="SUPFAM" id="SSF56281">
    <property type="entry name" value="Metallo-hydrolase/oxidoreductase"/>
    <property type="match status" value="1"/>
</dbReference>
<dbReference type="InterPro" id="IPR001279">
    <property type="entry name" value="Metallo-B-lactamas"/>
</dbReference>
<dbReference type="PANTHER" id="PTHR15032">
    <property type="entry name" value="N-ACYL-PHOSPHATIDYLETHANOLAMINE-HYDROLYZING PHOSPHOLIPASE D"/>
    <property type="match status" value="1"/>
</dbReference>
<feature type="domain" description="Metallo-beta-lactamase" evidence="2">
    <location>
        <begin position="113"/>
        <end position="304"/>
    </location>
</feature>
<dbReference type="GO" id="GO:0005737">
    <property type="term" value="C:cytoplasm"/>
    <property type="evidence" value="ECO:0007669"/>
    <property type="project" value="TreeGrafter"/>
</dbReference>
<name>A0AAW4L798_9BACT</name>
<evidence type="ECO:0000313" key="4">
    <source>
        <dbReference type="Proteomes" id="UP000811899"/>
    </source>
</evidence>
<gene>
    <name evidence="3" type="ORF">KI809_05065</name>
</gene>